<dbReference type="InterPro" id="IPR032394">
    <property type="entry name" value="Anoct_dimer"/>
</dbReference>
<accession>A0A3B4V7A0</accession>
<dbReference type="GeneTree" id="ENSGT00940000157182"/>
<name>A0A3B4V7A0_SERDU</name>
<reference evidence="2" key="1">
    <citation type="submission" date="2025-08" db="UniProtKB">
        <authorList>
            <consortium name="Ensembl"/>
        </authorList>
    </citation>
    <scope>IDENTIFICATION</scope>
</reference>
<evidence type="ECO:0000313" key="2">
    <source>
        <dbReference type="Ensembl" id="ENSSDUP00000025950.1"/>
    </source>
</evidence>
<evidence type="ECO:0000259" key="1">
    <source>
        <dbReference type="Pfam" id="PF16178"/>
    </source>
</evidence>
<dbReference type="GO" id="GO:0005886">
    <property type="term" value="C:plasma membrane"/>
    <property type="evidence" value="ECO:0007669"/>
    <property type="project" value="TreeGrafter"/>
</dbReference>
<dbReference type="STRING" id="41447.ENSSDUP00000025950"/>
<dbReference type="PANTHER" id="PTHR12308:SF13">
    <property type="entry name" value="ANOCTAMIN-1"/>
    <property type="match status" value="1"/>
</dbReference>
<dbReference type="InterPro" id="IPR007632">
    <property type="entry name" value="Anoctamin"/>
</dbReference>
<reference evidence="2" key="2">
    <citation type="submission" date="2025-09" db="UniProtKB">
        <authorList>
            <consortium name="Ensembl"/>
        </authorList>
    </citation>
    <scope>IDENTIFICATION</scope>
</reference>
<protein>
    <recommendedName>
        <fullName evidence="1">Anoctamin dimerisation domain-containing protein</fullName>
    </recommendedName>
</protein>
<dbReference type="GO" id="GO:0005229">
    <property type="term" value="F:intracellularly calcium-gated chloride channel activity"/>
    <property type="evidence" value="ECO:0007669"/>
    <property type="project" value="TreeGrafter"/>
</dbReference>
<dbReference type="Pfam" id="PF16178">
    <property type="entry name" value="Anoct_dimer"/>
    <property type="match status" value="1"/>
</dbReference>
<keyword evidence="3" id="KW-1185">Reference proteome</keyword>
<dbReference type="Ensembl" id="ENSSDUT00000026418.1">
    <property type="protein sequence ID" value="ENSSDUP00000025950.1"/>
    <property type="gene ID" value="ENSSDUG00000018816.1"/>
</dbReference>
<feature type="domain" description="Anoctamin dimerisation" evidence="1">
    <location>
        <begin position="36"/>
        <end position="196"/>
    </location>
</feature>
<organism evidence="2 3">
    <name type="scientific">Seriola dumerili</name>
    <name type="common">Greater amberjack</name>
    <name type="synonym">Caranx dumerili</name>
    <dbReference type="NCBI Taxonomy" id="41447"/>
    <lineage>
        <taxon>Eukaryota</taxon>
        <taxon>Metazoa</taxon>
        <taxon>Chordata</taxon>
        <taxon>Craniata</taxon>
        <taxon>Vertebrata</taxon>
        <taxon>Euteleostomi</taxon>
        <taxon>Actinopterygii</taxon>
        <taxon>Neopterygii</taxon>
        <taxon>Teleostei</taxon>
        <taxon>Neoteleostei</taxon>
        <taxon>Acanthomorphata</taxon>
        <taxon>Carangaria</taxon>
        <taxon>Carangiformes</taxon>
        <taxon>Carangidae</taxon>
        <taxon>Seriola</taxon>
    </lineage>
</organism>
<evidence type="ECO:0000313" key="3">
    <source>
        <dbReference type="Proteomes" id="UP000261420"/>
    </source>
</evidence>
<dbReference type="Proteomes" id="UP000261420">
    <property type="component" value="Unplaced"/>
</dbReference>
<dbReference type="AlphaFoldDB" id="A0A3B4V7A0"/>
<sequence length="239" mass="26960">MDSVSLCGGFVCIPIAVEVCILDEFHELAVNSTDILKDGQRRVDYVLTYPVKKLGGGHSSSLPSSPVADMDLGCPGETINVQEDHKAFRREEFEGKLRDMGLELEKDEDAKTPGMGFVKIHAPWNVLCREAEFMKLKMPTKKVYEVKKSSGVVGKISSLVSKVLEPLHPHVEEHQPKNIKHLSHTFSREKEHFYTKIPFTFLSSRISTLKHSFNHIQKIKITRCIPVGPHTHSLLNHQI</sequence>
<dbReference type="GO" id="GO:0046983">
    <property type="term" value="F:protein dimerization activity"/>
    <property type="evidence" value="ECO:0007669"/>
    <property type="project" value="InterPro"/>
</dbReference>
<proteinExistence type="predicted"/>
<dbReference type="PANTHER" id="PTHR12308">
    <property type="entry name" value="ANOCTAMIN"/>
    <property type="match status" value="1"/>
</dbReference>